<dbReference type="STRING" id="1081108.A0A162JPR0"/>
<feature type="transmembrane region" description="Helical" evidence="2">
    <location>
        <begin position="89"/>
        <end position="106"/>
    </location>
</feature>
<keyword evidence="2" id="KW-1133">Transmembrane helix</keyword>
<sequence>MGSELGVTPDSKPRPNVDSVGIWWACWACIWTAIVLSGMAFLISKRHLPAVRMRGLGLSLTAIVLLHLYWISVQLGYIIGSMAPPDAEYWIMGTYFPFGIALFHASNTRFLHVAKRQEKFTTEKRAGLKPQTGSGLINKFKRLDYTSKMIILVGSGMLFQLFLTIFMYLISRKFHPSFGIPGTQVNGTAMERMAAMGRGWEWWPTCFWQLIWAWVIAPVILWKSRNIQDTHGWRFQTIGCTIANLHAAPMWLIALYAPGMEAVNKYFIPPQWISLSIMLTEIFTIFVPCWEIVRAQSLRKETLDSIAQWESKNRDRVGKDAKSLSSSGESTIIDSILTGKKSAVGSVISNSESILTMSALEYVLERNPAPLQQFSALRDFSGENIAFLTSVHEWKNSFPNSIRNSQFPSADTNMRELVRERFNRALRIYAQFISNRDAEFPINISSTQQKKLAAVFEGPTRLLYGDKRIPDSATPFGAHWDKLTPTDSATNSSSETICAEDRVQFWGEVPDDFNENIFDDAEKSIKYLVLTNTWPKFVRDRRASVDSDEDVETGNAIRLARERHNKE</sequence>
<accession>A0A162JPR0</accession>
<feature type="transmembrane region" description="Helical" evidence="2">
    <location>
        <begin position="20"/>
        <end position="43"/>
    </location>
</feature>
<dbReference type="InterPro" id="IPR036305">
    <property type="entry name" value="RGS_sf"/>
</dbReference>
<feature type="transmembrane region" description="Helical" evidence="2">
    <location>
        <begin position="233"/>
        <end position="257"/>
    </location>
</feature>
<feature type="transmembrane region" description="Helical" evidence="2">
    <location>
        <begin position="55"/>
        <end position="77"/>
    </location>
</feature>
<evidence type="ECO:0000313" key="3">
    <source>
        <dbReference type="EMBL" id="OAA71972.1"/>
    </source>
</evidence>
<name>A0A162JPR0_CORDF</name>
<evidence type="ECO:0000256" key="2">
    <source>
        <dbReference type="SAM" id="Phobius"/>
    </source>
</evidence>
<dbReference type="InterPro" id="IPR044926">
    <property type="entry name" value="RGS_subdomain_2"/>
</dbReference>
<dbReference type="PANTHER" id="PTHR10845">
    <property type="entry name" value="REGULATOR OF G PROTEIN SIGNALING"/>
    <property type="match status" value="1"/>
</dbReference>
<evidence type="ECO:0000313" key="4">
    <source>
        <dbReference type="Proteomes" id="UP000076881"/>
    </source>
</evidence>
<keyword evidence="4" id="KW-1185">Reference proteome</keyword>
<feature type="transmembrane region" description="Helical" evidence="2">
    <location>
        <begin position="272"/>
        <end position="293"/>
    </location>
</feature>
<gene>
    <name evidence="3" type="ORF">LEL_09207</name>
</gene>
<reference evidence="3 4" key="1">
    <citation type="journal article" date="2016" name="Genome Biol. Evol.">
        <title>Divergent and convergent evolution of fungal pathogenicity.</title>
        <authorList>
            <person name="Shang Y."/>
            <person name="Xiao G."/>
            <person name="Zheng P."/>
            <person name="Cen K."/>
            <person name="Zhan S."/>
            <person name="Wang C."/>
        </authorList>
    </citation>
    <scope>NUCLEOTIDE SEQUENCE [LARGE SCALE GENOMIC DNA]</scope>
    <source>
        <strain evidence="3 4">RCEF 1005</strain>
    </source>
</reference>
<keyword evidence="2" id="KW-0472">Membrane</keyword>
<organism evidence="3 4">
    <name type="scientific">Akanthomyces lecanii RCEF 1005</name>
    <dbReference type="NCBI Taxonomy" id="1081108"/>
    <lineage>
        <taxon>Eukaryota</taxon>
        <taxon>Fungi</taxon>
        <taxon>Dikarya</taxon>
        <taxon>Ascomycota</taxon>
        <taxon>Pezizomycotina</taxon>
        <taxon>Sordariomycetes</taxon>
        <taxon>Hypocreomycetidae</taxon>
        <taxon>Hypocreales</taxon>
        <taxon>Cordycipitaceae</taxon>
        <taxon>Akanthomyces</taxon>
        <taxon>Cordyceps confragosa</taxon>
    </lineage>
</organism>
<dbReference type="PANTHER" id="PTHR10845:SF268">
    <property type="entry name" value="RGS DOMAIN-CONTAINING PROTEIN"/>
    <property type="match status" value="1"/>
</dbReference>
<protein>
    <submittedName>
        <fullName evidence="3">Regulator of G protein signaling superfamily</fullName>
    </submittedName>
</protein>
<dbReference type="AlphaFoldDB" id="A0A162JPR0"/>
<feature type="transmembrane region" description="Helical" evidence="2">
    <location>
        <begin position="149"/>
        <end position="170"/>
    </location>
</feature>
<dbReference type="OrthoDB" id="5313079at2759"/>
<feature type="transmembrane region" description="Helical" evidence="2">
    <location>
        <begin position="202"/>
        <end position="221"/>
    </location>
</feature>
<keyword evidence="2" id="KW-0812">Transmembrane</keyword>
<comment type="caution">
    <text evidence="3">The sequence shown here is derived from an EMBL/GenBank/DDBJ whole genome shotgun (WGS) entry which is preliminary data.</text>
</comment>
<evidence type="ECO:0000256" key="1">
    <source>
        <dbReference type="SAM" id="MobiDB-lite"/>
    </source>
</evidence>
<dbReference type="Gene3D" id="1.10.167.10">
    <property type="entry name" value="Regulator of G-protein Signalling 4, domain 2"/>
    <property type="match status" value="1"/>
</dbReference>
<proteinExistence type="predicted"/>
<dbReference type="EMBL" id="AZHF01000008">
    <property type="protein sequence ID" value="OAA71972.1"/>
    <property type="molecule type" value="Genomic_DNA"/>
</dbReference>
<feature type="region of interest" description="Disordered" evidence="1">
    <location>
        <begin position="541"/>
        <end position="567"/>
    </location>
</feature>
<dbReference type="SUPFAM" id="SSF48097">
    <property type="entry name" value="Regulator of G-protein signaling, RGS"/>
    <property type="match status" value="1"/>
</dbReference>
<dbReference type="Proteomes" id="UP000076881">
    <property type="component" value="Unassembled WGS sequence"/>
</dbReference>